<dbReference type="EMBL" id="LLXL01005234">
    <property type="protein sequence ID" value="PKK56709.1"/>
    <property type="molecule type" value="Genomic_DNA"/>
</dbReference>
<accession>A0A2N1M525</accession>
<protein>
    <submittedName>
        <fullName evidence="2">Uncharacterized protein</fullName>
    </submittedName>
</protein>
<sequence>MKAIIFSKTEISAIIEIKKIVEKHDIKYFKITNTTVYYKNGGLKYYINKNINDHFIDDNDNILESDYTDKLIYTDDIFGDLNSRVSGNVDGSGEEEVNVDVEVAKTSDEDGGNSEQLINKNSLSKQDHQEFY</sequence>
<gene>
    <name evidence="2" type="ORF">RhiirC2_799460</name>
</gene>
<name>A0A2N1M525_9GLOM</name>
<evidence type="ECO:0000256" key="1">
    <source>
        <dbReference type="SAM" id="MobiDB-lite"/>
    </source>
</evidence>
<reference evidence="2 3" key="2">
    <citation type="submission" date="2017-10" db="EMBL/GenBank/DDBJ databases">
        <title>Extensive intraspecific genome diversity in a model arbuscular mycorrhizal fungus.</title>
        <authorList>
            <person name="Chen E.C.H."/>
            <person name="Morin E."/>
            <person name="Baudet D."/>
            <person name="Noel J."/>
            <person name="Ndikumana S."/>
            <person name="Charron P."/>
            <person name="St-Onge C."/>
            <person name="Giorgi J."/>
            <person name="Grigoriev I.V."/>
            <person name="Roux C."/>
            <person name="Martin F.M."/>
            <person name="Corradi N."/>
        </authorList>
    </citation>
    <scope>NUCLEOTIDE SEQUENCE [LARGE SCALE GENOMIC DNA]</scope>
    <source>
        <strain evidence="2 3">C2</strain>
    </source>
</reference>
<feature type="compositionally biased region" description="Polar residues" evidence="1">
    <location>
        <begin position="113"/>
        <end position="124"/>
    </location>
</feature>
<comment type="caution">
    <text evidence="2">The sequence shown here is derived from an EMBL/GenBank/DDBJ whole genome shotgun (WGS) entry which is preliminary data.</text>
</comment>
<reference evidence="2 3" key="1">
    <citation type="submission" date="2016-04" db="EMBL/GenBank/DDBJ databases">
        <title>Genome analyses suggest a sexual origin of heterokaryosis in a supposedly ancient asexual fungus.</title>
        <authorList>
            <person name="Ropars J."/>
            <person name="Sedzielewska K."/>
            <person name="Noel J."/>
            <person name="Charron P."/>
            <person name="Farinelli L."/>
            <person name="Marton T."/>
            <person name="Kruger M."/>
            <person name="Pelin A."/>
            <person name="Brachmann A."/>
            <person name="Corradi N."/>
        </authorList>
    </citation>
    <scope>NUCLEOTIDE SEQUENCE [LARGE SCALE GENOMIC DNA]</scope>
    <source>
        <strain evidence="2 3">C2</strain>
    </source>
</reference>
<organism evidence="2 3">
    <name type="scientific">Rhizophagus irregularis</name>
    <dbReference type="NCBI Taxonomy" id="588596"/>
    <lineage>
        <taxon>Eukaryota</taxon>
        <taxon>Fungi</taxon>
        <taxon>Fungi incertae sedis</taxon>
        <taxon>Mucoromycota</taxon>
        <taxon>Glomeromycotina</taxon>
        <taxon>Glomeromycetes</taxon>
        <taxon>Glomerales</taxon>
        <taxon>Glomeraceae</taxon>
        <taxon>Rhizophagus</taxon>
    </lineage>
</organism>
<proteinExistence type="predicted"/>
<evidence type="ECO:0000313" key="3">
    <source>
        <dbReference type="Proteomes" id="UP000233469"/>
    </source>
</evidence>
<dbReference type="VEuPathDB" id="FungiDB:FUN_008991"/>
<dbReference type="Proteomes" id="UP000233469">
    <property type="component" value="Unassembled WGS sequence"/>
</dbReference>
<dbReference type="AlphaFoldDB" id="A0A2N1M525"/>
<feature type="region of interest" description="Disordered" evidence="1">
    <location>
        <begin position="106"/>
        <end position="132"/>
    </location>
</feature>
<evidence type="ECO:0000313" key="2">
    <source>
        <dbReference type="EMBL" id="PKK56709.1"/>
    </source>
</evidence>